<dbReference type="EMBL" id="SNRW01000434">
    <property type="protein sequence ID" value="KAA6401159.1"/>
    <property type="molecule type" value="Genomic_DNA"/>
</dbReference>
<dbReference type="Proteomes" id="UP000324800">
    <property type="component" value="Unassembled WGS sequence"/>
</dbReference>
<dbReference type="AlphaFoldDB" id="A0A5J4X3U5"/>
<accession>A0A5J4X3U5</accession>
<proteinExistence type="predicted"/>
<protein>
    <submittedName>
        <fullName evidence="1">Uncharacterized protein</fullName>
    </submittedName>
</protein>
<comment type="caution">
    <text evidence="1">The sequence shown here is derived from an EMBL/GenBank/DDBJ whole genome shotgun (WGS) entry which is preliminary data.</text>
</comment>
<name>A0A5J4X3U5_9EUKA</name>
<organism evidence="1 2">
    <name type="scientific">Streblomastix strix</name>
    <dbReference type="NCBI Taxonomy" id="222440"/>
    <lineage>
        <taxon>Eukaryota</taxon>
        <taxon>Metamonada</taxon>
        <taxon>Preaxostyla</taxon>
        <taxon>Oxymonadida</taxon>
        <taxon>Streblomastigidae</taxon>
        <taxon>Streblomastix</taxon>
    </lineage>
</organism>
<reference evidence="1 2" key="1">
    <citation type="submission" date="2019-03" db="EMBL/GenBank/DDBJ databases">
        <title>Single cell metagenomics reveals metabolic interactions within the superorganism composed of flagellate Streblomastix strix and complex community of Bacteroidetes bacteria on its surface.</title>
        <authorList>
            <person name="Treitli S.C."/>
            <person name="Kolisko M."/>
            <person name="Husnik F."/>
            <person name="Keeling P."/>
            <person name="Hampl V."/>
        </authorList>
    </citation>
    <scope>NUCLEOTIDE SEQUENCE [LARGE SCALE GENOMIC DNA]</scope>
    <source>
        <strain evidence="1">ST1C</strain>
    </source>
</reference>
<sequence>MWVLNLIIMDMIQVRRLYESSVCMDILSMYEFLSDSIPVCDLDELDMSVPAVSRTANVKLSGLSVMVILSVNVSYSWVRDVVYCEF</sequence>
<evidence type="ECO:0000313" key="2">
    <source>
        <dbReference type="Proteomes" id="UP000324800"/>
    </source>
</evidence>
<evidence type="ECO:0000313" key="1">
    <source>
        <dbReference type="EMBL" id="KAA6401159.1"/>
    </source>
</evidence>
<gene>
    <name evidence="1" type="ORF">EZS28_003313</name>
</gene>